<dbReference type="EMBL" id="WRPA01000011">
    <property type="protein sequence ID" value="MXR69646.1"/>
    <property type="molecule type" value="Genomic_DNA"/>
</dbReference>
<protein>
    <recommendedName>
        <fullName evidence="4 7">dTDP-4-dehydrorhamnose 3,5-epimerase</fullName>
        <ecNumber evidence="3 7">5.1.3.13</ecNumber>
    </recommendedName>
    <alternativeName>
        <fullName evidence="7">Thymidine diphospho-4-keto-rhamnose 3,5-epimerase</fullName>
    </alternativeName>
</protein>
<reference evidence="8 9" key="1">
    <citation type="submission" date="2019-12" db="EMBL/GenBank/DDBJ databases">
        <title>Shewanella insulae sp. nov., isolated from a tidal flat.</title>
        <authorList>
            <person name="Yoon J.-H."/>
        </authorList>
    </citation>
    <scope>NUCLEOTIDE SEQUENCE [LARGE SCALE GENOMIC DNA]</scope>
    <source>
        <strain evidence="8 9">JBTF-M18</strain>
    </source>
</reference>
<dbReference type="AlphaFoldDB" id="A0A6L7HZG2"/>
<evidence type="ECO:0000256" key="6">
    <source>
        <dbReference type="PIRSR" id="PIRSR600888-3"/>
    </source>
</evidence>
<comment type="subunit">
    <text evidence="7">Homodimer.</text>
</comment>
<evidence type="ECO:0000256" key="5">
    <source>
        <dbReference type="PIRSR" id="PIRSR600888-1"/>
    </source>
</evidence>
<dbReference type="CDD" id="cd00438">
    <property type="entry name" value="cupin_RmlC"/>
    <property type="match status" value="1"/>
</dbReference>
<dbReference type="UniPathway" id="UPA00124"/>
<evidence type="ECO:0000256" key="3">
    <source>
        <dbReference type="ARBA" id="ARBA00012098"/>
    </source>
</evidence>
<dbReference type="GO" id="GO:0019305">
    <property type="term" value="P:dTDP-rhamnose biosynthetic process"/>
    <property type="evidence" value="ECO:0007669"/>
    <property type="project" value="UniProtKB-UniRule"/>
</dbReference>
<comment type="function">
    <text evidence="2 7">Catalyzes the epimerization of the C3' and C5'positions of dTDP-6-deoxy-D-xylo-4-hexulose, forming dTDP-6-deoxy-L-lyxo-4-hexulose.</text>
</comment>
<keyword evidence="9" id="KW-1185">Reference proteome</keyword>
<comment type="catalytic activity">
    <reaction evidence="1 7">
        <text>dTDP-4-dehydro-6-deoxy-alpha-D-glucose = dTDP-4-dehydro-beta-L-rhamnose</text>
        <dbReference type="Rhea" id="RHEA:16969"/>
        <dbReference type="ChEBI" id="CHEBI:57649"/>
        <dbReference type="ChEBI" id="CHEBI:62830"/>
        <dbReference type="EC" id="5.1.3.13"/>
    </reaction>
</comment>
<dbReference type="InterPro" id="IPR011051">
    <property type="entry name" value="RmlC_Cupin_sf"/>
</dbReference>
<dbReference type="Proteomes" id="UP000474778">
    <property type="component" value="Unassembled WGS sequence"/>
</dbReference>
<comment type="similarity">
    <text evidence="7">Belongs to the dTDP-4-dehydrorhamnose 3,5-epimerase family.</text>
</comment>
<dbReference type="GO" id="GO:0005829">
    <property type="term" value="C:cytosol"/>
    <property type="evidence" value="ECO:0007669"/>
    <property type="project" value="TreeGrafter"/>
</dbReference>
<name>A0A6L7HZG2_9GAMM</name>
<feature type="active site" description="Proton acceptor" evidence="5">
    <location>
        <position position="61"/>
    </location>
</feature>
<proteinExistence type="inferred from homology"/>
<evidence type="ECO:0000256" key="4">
    <source>
        <dbReference type="ARBA" id="ARBA00019595"/>
    </source>
</evidence>
<dbReference type="SUPFAM" id="SSF51182">
    <property type="entry name" value="RmlC-like cupins"/>
    <property type="match status" value="1"/>
</dbReference>
<dbReference type="InterPro" id="IPR000888">
    <property type="entry name" value="RmlC-like"/>
</dbReference>
<dbReference type="InterPro" id="IPR014710">
    <property type="entry name" value="RmlC-like_jellyroll"/>
</dbReference>
<evidence type="ECO:0000256" key="2">
    <source>
        <dbReference type="ARBA" id="ARBA00001997"/>
    </source>
</evidence>
<dbReference type="Gene3D" id="2.60.120.10">
    <property type="entry name" value="Jelly Rolls"/>
    <property type="match status" value="1"/>
</dbReference>
<dbReference type="GO" id="GO:0000271">
    <property type="term" value="P:polysaccharide biosynthetic process"/>
    <property type="evidence" value="ECO:0007669"/>
    <property type="project" value="TreeGrafter"/>
</dbReference>
<feature type="site" description="Participates in a stacking interaction with the thymidine ring of dTDP-4-oxo-6-deoxyglucose" evidence="6">
    <location>
        <position position="136"/>
    </location>
</feature>
<dbReference type="NCBIfam" id="TIGR01221">
    <property type="entry name" value="rmlC"/>
    <property type="match status" value="1"/>
</dbReference>
<dbReference type="Pfam" id="PF00908">
    <property type="entry name" value="dTDP_sugar_isom"/>
    <property type="match status" value="1"/>
</dbReference>
<evidence type="ECO:0000313" key="9">
    <source>
        <dbReference type="Proteomes" id="UP000474778"/>
    </source>
</evidence>
<dbReference type="EC" id="5.1.3.13" evidence="3 7"/>
<dbReference type="GO" id="GO:0008830">
    <property type="term" value="F:dTDP-4-dehydrorhamnose 3,5-epimerase activity"/>
    <property type="evidence" value="ECO:0007669"/>
    <property type="project" value="UniProtKB-UniRule"/>
</dbReference>
<evidence type="ECO:0000256" key="7">
    <source>
        <dbReference type="RuleBase" id="RU364069"/>
    </source>
</evidence>
<accession>A0A6L7HZG2</accession>
<sequence>MKIHDTSIPDVKLLEPQVFGDERGCFFETFRQQWFREHLVDLDFVQENQSHSLQGTLRGLHYQLRQPQGKLIRVVSGEIFDVCVDLRRSSPSFGQWTGHHLSADNKHQLWVPPGFAHGFYVISHEAHCLYKCTDYYAPSDEHSIRWDDASLAIDWPLLSTRSPILSPKDRAAGTFAEANYYE</sequence>
<evidence type="ECO:0000256" key="1">
    <source>
        <dbReference type="ARBA" id="ARBA00001298"/>
    </source>
</evidence>
<organism evidence="8 9">
    <name type="scientific">Shewanella insulae</name>
    <dbReference type="NCBI Taxonomy" id="2681496"/>
    <lineage>
        <taxon>Bacteria</taxon>
        <taxon>Pseudomonadati</taxon>
        <taxon>Pseudomonadota</taxon>
        <taxon>Gammaproteobacteria</taxon>
        <taxon>Alteromonadales</taxon>
        <taxon>Shewanellaceae</taxon>
        <taxon>Shewanella</taxon>
    </lineage>
</organism>
<comment type="caution">
    <text evidence="8">The sequence shown here is derived from an EMBL/GenBank/DDBJ whole genome shotgun (WGS) entry which is preliminary data.</text>
</comment>
<dbReference type="RefSeq" id="WP_160796965.1">
    <property type="nucleotide sequence ID" value="NZ_CANMWR010000004.1"/>
</dbReference>
<evidence type="ECO:0000313" key="8">
    <source>
        <dbReference type="EMBL" id="MXR69646.1"/>
    </source>
</evidence>
<comment type="pathway">
    <text evidence="7">Carbohydrate biosynthesis; dTDP-L-rhamnose biosynthesis.</text>
</comment>
<keyword evidence="7 8" id="KW-0413">Isomerase</keyword>
<dbReference type="PANTHER" id="PTHR21047:SF2">
    <property type="entry name" value="THYMIDINE DIPHOSPHO-4-KETO-RHAMNOSE 3,5-EPIMERASE"/>
    <property type="match status" value="1"/>
</dbReference>
<gene>
    <name evidence="8" type="primary">rfbC</name>
    <name evidence="8" type="ORF">GNT65_13330</name>
</gene>
<feature type="active site" description="Proton donor" evidence="5">
    <location>
        <position position="130"/>
    </location>
</feature>
<dbReference type="PANTHER" id="PTHR21047">
    <property type="entry name" value="DTDP-6-DEOXY-D-GLUCOSE-3,5 EPIMERASE"/>
    <property type="match status" value="1"/>
</dbReference>